<protein>
    <submittedName>
        <fullName evidence="2">Uncharacterized protein</fullName>
    </submittedName>
</protein>
<dbReference type="EMBL" id="SNSC02000032">
    <property type="protein sequence ID" value="TID12850.1"/>
    <property type="molecule type" value="Genomic_DNA"/>
</dbReference>
<evidence type="ECO:0000313" key="3">
    <source>
        <dbReference type="Proteomes" id="UP000298493"/>
    </source>
</evidence>
<dbReference type="Proteomes" id="UP000298493">
    <property type="component" value="Unassembled WGS sequence"/>
</dbReference>
<accession>A0A4Z1NC04</accession>
<gene>
    <name evidence="2" type="ORF">E6O75_ATG10203</name>
</gene>
<proteinExistence type="predicted"/>
<name>A0A4Z1NC04_9PEZI</name>
<sequence length="241" mass="27505">MSHLHERWRKRPSSSGFPHVPILEPIDDASEHSFTSRGRARSSSLGFGIFSERHLDLYLQGETFTSDPADEIVPKVDTFTSNPANEIKALAPAIRFIVPKNYITLSQVLEHQRLDWLVYQMSLTPMLEQDDADLEVDLAASWELSTSSFLNPYKREDERSGNTKPNISHAQSCGEILEESDTQEAVRNWNRLSGFLRARRAKSEASVATKARGVTIESQRKREGRGRWRRVKAFFSRKSKD</sequence>
<organism evidence="2 3">
    <name type="scientific">Venturia nashicola</name>
    <dbReference type="NCBI Taxonomy" id="86259"/>
    <lineage>
        <taxon>Eukaryota</taxon>
        <taxon>Fungi</taxon>
        <taxon>Dikarya</taxon>
        <taxon>Ascomycota</taxon>
        <taxon>Pezizomycotina</taxon>
        <taxon>Dothideomycetes</taxon>
        <taxon>Pleosporomycetidae</taxon>
        <taxon>Venturiales</taxon>
        <taxon>Venturiaceae</taxon>
        <taxon>Venturia</taxon>
    </lineage>
</organism>
<evidence type="ECO:0000313" key="2">
    <source>
        <dbReference type="EMBL" id="TID12850.1"/>
    </source>
</evidence>
<feature type="compositionally biased region" description="Basic residues" evidence="1">
    <location>
        <begin position="1"/>
        <end position="12"/>
    </location>
</feature>
<dbReference type="AlphaFoldDB" id="A0A4Z1NC04"/>
<keyword evidence="3" id="KW-1185">Reference proteome</keyword>
<comment type="caution">
    <text evidence="2">The sequence shown here is derived from an EMBL/GenBank/DDBJ whole genome shotgun (WGS) entry which is preliminary data.</text>
</comment>
<evidence type="ECO:0000256" key="1">
    <source>
        <dbReference type="SAM" id="MobiDB-lite"/>
    </source>
</evidence>
<feature type="region of interest" description="Disordered" evidence="1">
    <location>
        <begin position="1"/>
        <end position="22"/>
    </location>
</feature>
<reference evidence="2 3" key="1">
    <citation type="submission" date="2019-04" db="EMBL/GenBank/DDBJ databases">
        <title>High contiguity whole genome sequence and gene annotation resource for two Venturia nashicola isolates.</title>
        <authorList>
            <person name="Prokchorchik M."/>
            <person name="Won K."/>
            <person name="Lee Y."/>
            <person name="Choi E.D."/>
            <person name="Segonzac C."/>
            <person name="Sohn K.H."/>
        </authorList>
    </citation>
    <scope>NUCLEOTIDE SEQUENCE [LARGE SCALE GENOMIC DNA]</scope>
    <source>
        <strain evidence="2 3">PRI2</strain>
    </source>
</reference>